<organism evidence="1 2">
    <name type="scientific">Pichia californica</name>
    <dbReference type="NCBI Taxonomy" id="460514"/>
    <lineage>
        <taxon>Eukaryota</taxon>
        <taxon>Fungi</taxon>
        <taxon>Dikarya</taxon>
        <taxon>Ascomycota</taxon>
        <taxon>Saccharomycotina</taxon>
        <taxon>Pichiomycetes</taxon>
        <taxon>Pichiales</taxon>
        <taxon>Pichiaceae</taxon>
        <taxon>Pichia</taxon>
    </lineage>
</organism>
<comment type="caution">
    <text evidence="1">The sequence shown here is derived from an EMBL/GenBank/DDBJ whole genome shotgun (WGS) entry which is preliminary data.</text>
</comment>
<dbReference type="Pfam" id="PF20977">
    <property type="entry name" value="GatF"/>
    <property type="match status" value="1"/>
</dbReference>
<name>A0A9P6WK53_9ASCO</name>
<sequence length="173" mass="19576">MPIVVRILNRGFFQFKRFSSSIPSVGKKFETAEELDAFFSKSTWSTKTLLKKEEIPVEITGETLDKILDLSGLSKSISQDEKSAIMKSLSEQLDFITKLHNVALPEEKPNLTRLVDDKSVEPLTFDSLMESILNTEPILSKGEIEGSWNPLSLATQHQNKYFLVKEGLLKKNK</sequence>
<proteinExistence type="predicted"/>
<dbReference type="Proteomes" id="UP000697127">
    <property type="component" value="Unassembled WGS sequence"/>
</dbReference>
<evidence type="ECO:0000313" key="2">
    <source>
        <dbReference type="Proteomes" id="UP000697127"/>
    </source>
</evidence>
<reference evidence="1" key="1">
    <citation type="submission" date="2020-11" db="EMBL/GenBank/DDBJ databases">
        <title>Kefir isolates.</title>
        <authorList>
            <person name="Marcisauskas S."/>
            <person name="Kim Y."/>
            <person name="Blasche S."/>
        </authorList>
    </citation>
    <scope>NUCLEOTIDE SEQUENCE</scope>
    <source>
        <strain evidence="1">Olga-1</strain>
    </source>
</reference>
<dbReference type="EMBL" id="PUHW01000293">
    <property type="protein sequence ID" value="KAG0687233.1"/>
    <property type="molecule type" value="Genomic_DNA"/>
</dbReference>
<protein>
    <submittedName>
        <fullName evidence="1">Glutamyl-tRNA(Gln) amidotransferase subunit F</fullName>
    </submittedName>
</protein>
<accession>A0A9P6WK53</accession>
<keyword evidence="2" id="KW-1185">Reference proteome</keyword>
<dbReference type="AlphaFoldDB" id="A0A9P6WK53"/>
<gene>
    <name evidence="1" type="primary">GTF1</name>
    <name evidence="1" type="ORF">C6P40_002629</name>
</gene>
<evidence type="ECO:0000313" key="1">
    <source>
        <dbReference type="EMBL" id="KAG0687233.1"/>
    </source>
</evidence>